<evidence type="ECO:0000256" key="5">
    <source>
        <dbReference type="ARBA" id="ARBA00023136"/>
    </source>
</evidence>
<evidence type="ECO:0000256" key="4">
    <source>
        <dbReference type="ARBA" id="ARBA00022989"/>
    </source>
</evidence>
<dbReference type="GO" id="GO:0015171">
    <property type="term" value="F:amino acid transmembrane transporter activity"/>
    <property type="evidence" value="ECO:0007669"/>
    <property type="project" value="TreeGrafter"/>
</dbReference>
<evidence type="ECO:0000256" key="2">
    <source>
        <dbReference type="ARBA" id="ARBA00022475"/>
    </source>
</evidence>
<evidence type="ECO:0000313" key="8">
    <source>
        <dbReference type="Proteomes" id="UP000030466"/>
    </source>
</evidence>
<feature type="transmembrane region" description="Helical" evidence="6">
    <location>
        <begin position="39"/>
        <end position="63"/>
    </location>
</feature>
<name>A0A0A6VSS5_KOCRO</name>
<dbReference type="InterPro" id="IPR001123">
    <property type="entry name" value="LeuE-type"/>
</dbReference>
<reference evidence="7 8" key="1">
    <citation type="journal article" date="2003" name="Int. J. Syst. Evol. Microbiol.">
        <title>Kocuria polaris sp. nov., an orange-pigmented psychrophilic bacterium isolated from an Antarctic cyanobacterial mat sample.</title>
        <authorList>
            <person name="Reddy G.S."/>
            <person name="Prakash J.S."/>
            <person name="Prabahar V."/>
            <person name="Matsumoto G.I."/>
            <person name="Stackebrandt E."/>
            <person name="Shivaji S."/>
        </authorList>
    </citation>
    <scope>NUCLEOTIDE SEQUENCE [LARGE SCALE GENOMIC DNA]</scope>
    <source>
        <strain evidence="7 8">CMS 76or</strain>
    </source>
</reference>
<feature type="transmembrane region" description="Helical" evidence="6">
    <location>
        <begin position="69"/>
        <end position="87"/>
    </location>
</feature>
<dbReference type="PIRSF" id="PIRSF006324">
    <property type="entry name" value="LeuE"/>
    <property type="match status" value="1"/>
</dbReference>
<sequence>MDTSSYLALLGVAVVLALTPGPDTVLTLGYALRQRRAGMLAAAGSAVGVFAWAGLVAVGVAAFLDSSPAAFQALRILGGAYLFYLGYRAITAHAPAPAAAVPMTVGLARTAGSTVTAAPDRREPSEPRARSAFAAGLVCCLTNPKTGLFFLALLPQFTPHGAGALFVVVVMGGTVAATIGVYLLLVALAAHTAGTWLNRPTVARRIELTSGAVFVALGLMTTVPVLTTWI</sequence>
<protein>
    <recommendedName>
        <fullName evidence="9">Lysine transporter LysE</fullName>
    </recommendedName>
</protein>
<dbReference type="Pfam" id="PF01810">
    <property type="entry name" value="LysE"/>
    <property type="match status" value="1"/>
</dbReference>
<dbReference type="EMBL" id="JSUH01000012">
    <property type="protein sequence ID" value="KHD96844.1"/>
    <property type="molecule type" value="Genomic_DNA"/>
</dbReference>
<dbReference type="PANTHER" id="PTHR30086">
    <property type="entry name" value="ARGININE EXPORTER PROTEIN ARGO"/>
    <property type="match status" value="1"/>
</dbReference>
<proteinExistence type="predicted"/>
<gene>
    <name evidence="7" type="ORF">GY22_13465</name>
</gene>
<dbReference type="AlphaFoldDB" id="A0A0A6VSS5"/>
<feature type="transmembrane region" description="Helical" evidence="6">
    <location>
        <begin position="6"/>
        <end position="32"/>
    </location>
</feature>
<comment type="subcellular location">
    <subcellularLocation>
        <location evidence="1">Cell membrane</location>
        <topology evidence="1">Multi-pass membrane protein</topology>
    </subcellularLocation>
</comment>
<evidence type="ECO:0000256" key="1">
    <source>
        <dbReference type="ARBA" id="ARBA00004651"/>
    </source>
</evidence>
<dbReference type="RefSeq" id="WP_035928600.1">
    <property type="nucleotide sequence ID" value="NZ_JSUH01000012.1"/>
</dbReference>
<evidence type="ECO:0000313" key="7">
    <source>
        <dbReference type="EMBL" id="KHD96844.1"/>
    </source>
</evidence>
<organism evidence="7 8">
    <name type="scientific">Kocuria rosea subsp. polaris</name>
    <dbReference type="NCBI Taxonomy" id="136273"/>
    <lineage>
        <taxon>Bacteria</taxon>
        <taxon>Bacillati</taxon>
        <taxon>Actinomycetota</taxon>
        <taxon>Actinomycetes</taxon>
        <taxon>Micrococcales</taxon>
        <taxon>Micrococcaceae</taxon>
        <taxon>Kocuria</taxon>
    </lineage>
</organism>
<feature type="transmembrane region" description="Helical" evidence="6">
    <location>
        <begin position="211"/>
        <end position="229"/>
    </location>
</feature>
<keyword evidence="4 6" id="KW-1133">Transmembrane helix</keyword>
<dbReference type="OrthoDB" id="9814990at2"/>
<keyword evidence="5 6" id="KW-0472">Membrane</keyword>
<evidence type="ECO:0008006" key="9">
    <source>
        <dbReference type="Google" id="ProtNLM"/>
    </source>
</evidence>
<keyword evidence="3 6" id="KW-0812">Transmembrane</keyword>
<keyword evidence="8" id="KW-1185">Reference proteome</keyword>
<feature type="transmembrane region" description="Helical" evidence="6">
    <location>
        <begin position="165"/>
        <end position="190"/>
    </location>
</feature>
<dbReference type="PANTHER" id="PTHR30086:SF20">
    <property type="entry name" value="ARGININE EXPORTER PROTEIN ARGO-RELATED"/>
    <property type="match status" value="1"/>
</dbReference>
<feature type="transmembrane region" description="Helical" evidence="6">
    <location>
        <begin position="131"/>
        <end position="153"/>
    </location>
</feature>
<evidence type="ECO:0000256" key="3">
    <source>
        <dbReference type="ARBA" id="ARBA00022692"/>
    </source>
</evidence>
<dbReference type="Proteomes" id="UP000030466">
    <property type="component" value="Unassembled WGS sequence"/>
</dbReference>
<keyword evidence="2" id="KW-1003">Cell membrane</keyword>
<comment type="caution">
    <text evidence="7">The sequence shown here is derived from an EMBL/GenBank/DDBJ whole genome shotgun (WGS) entry which is preliminary data.</text>
</comment>
<dbReference type="GO" id="GO:0005886">
    <property type="term" value="C:plasma membrane"/>
    <property type="evidence" value="ECO:0007669"/>
    <property type="project" value="UniProtKB-SubCell"/>
</dbReference>
<accession>A0A0A6VSS5</accession>
<evidence type="ECO:0000256" key="6">
    <source>
        <dbReference type="SAM" id="Phobius"/>
    </source>
</evidence>